<dbReference type="PANTHER" id="PTHR21191">
    <property type="entry name" value="AQUAPORIN"/>
    <property type="match status" value="1"/>
</dbReference>
<evidence type="ECO:0000256" key="4">
    <source>
        <dbReference type="ARBA" id="ARBA00023136"/>
    </source>
</evidence>
<dbReference type="PIRSF" id="PIRSF017529">
    <property type="entry name" value="Aquaporin_11/12"/>
    <property type="match status" value="1"/>
</dbReference>
<sequence>MTSALCLKAAKLLMRVWVASLVFYAFVFAVCEFLRYLIVRIMPKRLSTDLLLEFVGTLQVCTPMFDVNTVLHTYGLFGVFIEITCIELANCYYQRDAIANPCPIVTSCYRRSKAIRRAVYVFITQMLAAYLSFFLARSFWKLGIHPVHSQLLAAQHCSADLTIAVTTGCLVEGGATFIGKVFDKYTSAYLEDTWMSSVASCVFSGFLCAIGINYTGMYANPLVAWACTFNCEGLTHVGHLLVYWLSPLIGWFTAEAMLGDDEEEEVEKKKQ</sequence>
<keyword evidence="2 5" id="KW-0812">Transmembrane</keyword>
<feature type="transmembrane region" description="Helical" evidence="5">
    <location>
        <begin position="12"/>
        <end position="38"/>
    </location>
</feature>
<keyword evidence="3 5" id="KW-1133">Transmembrane helix</keyword>
<name>A0AA36M5Z4_CYLNA</name>
<feature type="transmembrane region" description="Helical" evidence="5">
    <location>
        <begin position="119"/>
        <end position="140"/>
    </location>
</feature>
<organism evidence="6 7">
    <name type="scientific">Cylicocyclus nassatus</name>
    <name type="common">Nematode worm</name>
    <dbReference type="NCBI Taxonomy" id="53992"/>
    <lineage>
        <taxon>Eukaryota</taxon>
        <taxon>Metazoa</taxon>
        <taxon>Ecdysozoa</taxon>
        <taxon>Nematoda</taxon>
        <taxon>Chromadorea</taxon>
        <taxon>Rhabditida</taxon>
        <taxon>Rhabditina</taxon>
        <taxon>Rhabditomorpha</taxon>
        <taxon>Strongyloidea</taxon>
        <taxon>Strongylidae</taxon>
        <taxon>Cylicocyclus</taxon>
    </lineage>
</organism>
<dbReference type="Gene3D" id="1.20.1080.10">
    <property type="entry name" value="Glycerol uptake facilitator protein"/>
    <property type="match status" value="1"/>
</dbReference>
<evidence type="ECO:0000256" key="5">
    <source>
        <dbReference type="PIRNR" id="PIRNR017529"/>
    </source>
</evidence>
<gene>
    <name evidence="6" type="ORF">CYNAS_LOCUS11281</name>
</gene>
<evidence type="ECO:0000256" key="1">
    <source>
        <dbReference type="ARBA" id="ARBA00004141"/>
    </source>
</evidence>
<dbReference type="Proteomes" id="UP001176961">
    <property type="component" value="Unassembled WGS sequence"/>
</dbReference>
<evidence type="ECO:0000313" key="6">
    <source>
        <dbReference type="EMBL" id="CAJ0599298.1"/>
    </source>
</evidence>
<reference evidence="6" key="1">
    <citation type="submission" date="2023-07" db="EMBL/GenBank/DDBJ databases">
        <authorList>
            <consortium name="CYATHOMIX"/>
        </authorList>
    </citation>
    <scope>NUCLEOTIDE SEQUENCE</scope>
    <source>
        <strain evidence="6">N/A</strain>
    </source>
</reference>
<evidence type="ECO:0000313" key="7">
    <source>
        <dbReference type="Proteomes" id="UP001176961"/>
    </source>
</evidence>
<comment type="similarity">
    <text evidence="5">Belongs to the MIP/aquaporin (TC 1.A.8) family.</text>
</comment>
<protein>
    <recommendedName>
        <fullName evidence="5">Aquaporin</fullName>
    </recommendedName>
</protein>
<comment type="caution">
    <text evidence="6">The sequence shown here is derived from an EMBL/GenBank/DDBJ whole genome shotgun (WGS) entry which is preliminary data.</text>
</comment>
<dbReference type="GO" id="GO:0015267">
    <property type="term" value="F:channel activity"/>
    <property type="evidence" value="ECO:0007669"/>
    <property type="project" value="TreeGrafter"/>
</dbReference>
<keyword evidence="7" id="KW-1185">Reference proteome</keyword>
<dbReference type="GO" id="GO:0005737">
    <property type="term" value="C:cytoplasm"/>
    <property type="evidence" value="ECO:0007669"/>
    <property type="project" value="TreeGrafter"/>
</dbReference>
<comment type="caution">
    <text evidence="5">Lacks conserved residue(s) required for the propagation of feature annotation.</text>
</comment>
<accession>A0AA36M5Z4</accession>
<dbReference type="EMBL" id="CATQJL010000223">
    <property type="protein sequence ID" value="CAJ0599298.1"/>
    <property type="molecule type" value="Genomic_DNA"/>
</dbReference>
<evidence type="ECO:0000256" key="2">
    <source>
        <dbReference type="ARBA" id="ARBA00022692"/>
    </source>
</evidence>
<evidence type="ECO:0000256" key="3">
    <source>
        <dbReference type="ARBA" id="ARBA00022989"/>
    </source>
</evidence>
<dbReference type="AlphaFoldDB" id="A0AA36M5Z4"/>
<dbReference type="GO" id="GO:0016020">
    <property type="term" value="C:membrane"/>
    <property type="evidence" value="ECO:0007669"/>
    <property type="project" value="UniProtKB-SubCell"/>
</dbReference>
<feature type="transmembrane region" description="Helical" evidence="5">
    <location>
        <begin position="194"/>
        <end position="214"/>
    </location>
</feature>
<dbReference type="InterPro" id="IPR051883">
    <property type="entry name" value="AQP11/12_channel"/>
</dbReference>
<dbReference type="InterPro" id="IPR023271">
    <property type="entry name" value="Aquaporin-like"/>
</dbReference>
<proteinExistence type="inferred from homology"/>
<dbReference type="SUPFAM" id="SSF81338">
    <property type="entry name" value="Aquaporin-like"/>
    <property type="match status" value="1"/>
</dbReference>
<dbReference type="InterPro" id="IPR016697">
    <property type="entry name" value="Aquaporin_11/12"/>
</dbReference>
<dbReference type="PANTHER" id="PTHR21191:SF15">
    <property type="entry name" value="AQUAPORIN"/>
    <property type="match status" value="1"/>
</dbReference>
<keyword evidence="4 5" id="KW-0472">Membrane</keyword>
<comment type="subcellular location">
    <subcellularLocation>
        <location evidence="1">Membrane</location>
        <topology evidence="1">Multi-pass membrane protein</topology>
    </subcellularLocation>
</comment>